<dbReference type="EMBL" id="FOFR01000007">
    <property type="protein sequence ID" value="SER06007.1"/>
    <property type="molecule type" value="Genomic_DNA"/>
</dbReference>
<dbReference type="Pfam" id="PF00797">
    <property type="entry name" value="Acetyltransf_2"/>
    <property type="match status" value="1"/>
</dbReference>
<dbReference type="InterPro" id="IPR001447">
    <property type="entry name" value="Arylamine_N-AcTrfase"/>
</dbReference>
<evidence type="ECO:0000256" key="1">
    <source>
        <dbReference type="ARBA" id="ARBA00006547"/>
    </source>
</evidence>
<feature type="domain" description="N-acetyltransferase" evidence="2">
    <location>
        <begin position="6"/>
        <end position="155"/>
    </location>
</feature>
<dbReference type="SUPFAM" id="SSF55729">
    <property type="entry name" value="Acyl-CoA N-acyltransferases (Nat)"/>
    <property type="match status" value="1"/>
</dbReference>
<sequence>METRRLTLRPLTESDVDSVTALHADPEVMRFLDPAPVENYLGGGFHAAHEKATGRFAGWFEFRATGSGDVELGYRLHRASWGRGYATEGGKALVDHGFAAGGVRRVVATTMAVNARSRRVLEKCGLRHVRTFHVEFPDPLPGAEYGEVEYALTKEEWQRAQGEAMWDTDSVDLDAYFARTGASASSSLTELHEAHVRAIPFENIDVMLGLVPSLDLVDIQAKLVERRRGGYCYEHQLLFTGVLERLGYTVQRRMSRVMTGPRTHMMSIVDGHLVDVGFGAGMLHPMPLVDGAVVDQAGWPHRLRREGRRWVLEKQAEDGWELMHAFEDDVEQRPVDYAMANYYVATHERSPFSNRLVVMRLEPGLSRRLVGSELTIEHAGRQPEFSQVDDLAETLDSLDITLTEGELSHIGSTLGTFGAPRS</sequence>
<dbReference type="PANTHER" id="PTHR11786:SF0">
    <property type="entry name" value="ARYLAMINE N-ACETYLTRANSFERASE 4-RELATED"/>
    <property type="match status" value="1"/>
</dbReference>
<organism evidence="3 4">
    <name type="scientific">Lentzea xinjiangensis</name>
    <dbReference type="NCBI Taxonomy" id="402600"/>
    <lineage>
        <taxon>Bacteria</taxon>
        <taxon>Bacillati</taxon>
        <taxon>Actinomycetota</taxon>
        <taxon>Actinomycetes</taxon>
        <taxon>Pseudonocardiales</taxon>
        <taxon>Pseudonocardiaceae</taxon>
        <taxon>Lentzea</taxon>
    </lineage>
</organism>
<evidence type="ECO:0000259" key="2">
    <source>
        <dbReference type="PROSITE" id="PS51186"/>
    </source>
</evidence>
<dbReference type="Gene3D" id="3.40.630.30">
    <property type="match status" value="1"/>
</dbReference>
<dbReference type="Gene3D" id="2.40.128.150">
    <property type="entry name" value="Cysteine proteinases"/>
    <property type="match status" value="1"/>
</dbReference>
<dbReference type="OrthoDB" id="7181050at2"/>
<keyword evidence="4" id="KW-1185">Reference proteome</keyword>
<dbReference type="STRING" id="402600.SAMN05216188_107239"/>
<dbReference type="SUPFAM" id="SSF54001">
    <property type="entry name" value="Cysteine proteinases"/>
    <property type="match status" value="1"/>
</dbReference>
<reference evidence="4" key="1">
    <citation type="submission" date="2016-10" db="EMBL/GenBank/DDBJ databases">
        <authorList>
            <person name="Varghese N."/>
            <person name="Submissions S."/>
        </authorList>
    </citation>
    <scope>NUCLEOTIDE SEQUENCE [LARGE SCALE GENOMIC DNA]</scope>
    <source>
        <strain evidence="4">CGMCC 4.3525</strain>
    </source>
</reference>
<accession>A0A1H9L4D9</accession>
<dbReference type="InterPro" id="IPR000182">
    <property type="entry name" value="GNAT_dom"/>
</dbReference>
<dbReference type="InterPro" id="IPR038765">
    <property type="entry name" value="Papain-like_cys_pep_sf"/>
</dbReference>
<comment type="similarity">
    <text evidence="1">Belongs to the arylamine N-acetyltransferase family.</text>
</comment>
<dbReference type="RefSeq" id="WP_089952019.1">
    <property type="nucleotide sequence ID" value="NZ_FOFR01000007.1"/>
</dbReference>
<dbReference type="InterPro" id="IPR016181">
    <property type="entry name" value="Acyl_CoA_acyltransferase"/>
</dbReference>
<dbReference type="AlphaFoldDB" id="A0A1H9L4D9"/>
<evidence type="ECO:0000313" key="4">
    <source>
        <dbReference type="Proteomes" id="UP000199352"/>
    </source>
</evidence>
<dbReference type="PROSITE" id="PS51186">
    <property type="entry name" value="GNAT"/>
    <property type="match status" value="1"/>
</dbReference>
<proteinExistence type="inferred from homology"/>
<protein>
    <submittedName>
        <fullName evidence="3">Arylamine N-acetyltransferase</fullName>
    </submittedName>
</protein>
<gene>
    <name evidence="3" type="ORF">SAMN05216188_107239</name>
</gene>
<dbReference type="GO" id="GO:0016407">
    <property type="term" value="F:acetyltransferase activity"/>
    <property type="evidence" value="ECO:0007669"/>
    <property type="project" value="InterPro"/>
</dbReference>
<dbReference type="Pfam" id="PF13302">
    <property type="entry name" value="Acetyltransf_3"/>
    <property type="match status" value="1"/>
</dbReference>
<keyword evidence="3" id="KW-0808">Transferase</keyword>
<dbReference type="Gene3D" id="3.30.2140.10">
    <property type="entry name" value="Arylamine N-acetyltransferase"/>
    <property type="match status" value="1"/>
</dbReference>
<dbReference type="PANTHER" id="PTHR11786">
    <property type="entry name" value="N-HYDROXYARYLAMINE O-ACETYLTRANSFERASE"/>
    <property type="match status" value="1"/>
</dbReference>
<evidence type="ECO:0000313" key="3">
    <source>
        <dbReference type="EMBL" id="SER06007.1"/>
    </source>
</evidence>
<dbReference type="Proteomes" id="UP000199352">
    <property type="component" value="Unassembled WGS sequence"/>
</dbReference>
<name>A0A1H9L4D9_9PSEU</name>